<accession>A0A6S7F755</accession>
<dbReference type="SMART" id="SM00421">
    <property type="entry name" value="HTH_LUXR"/>
    <property type="match status" value="1"/>
</dbReference>
<evidence type="ECO:0000313" key="8">
    <source>
        <dbReference type="EMBL" id="CAB3936231.1"/>
    </source>
</evidence>
<dbReference type="PROSITE" id="PS50043">
    <property type="entry name" value="HTH_LUXR_2"/>
    <property type="match status" value="1"/>
</dbReference>
<dbReference type="PROSITE" id="PS00622">
    <property type="entry name" value="HTH_LUXR_1"/>
    <property type="match status" value="1"/>
</dbReference>
<dbReference type="PANTHER" id="PTHR43214:SF41">
    <property type="entry name" value="NITRATE_NITRITE RESPONSE REGULATOR PROTEIN NARP"/>
    <property type="match status" value="1"/>
</dbReference>
<name>A0A6S7F755_9BURK</name>
<sequence length="232" mass="24999">MLASESTLPAPVLLVEDEPLICRRLEGLLLQLGYAPEALVFAATLAQARERLASQPFALALVDLGLPDGNGTELIAEMHAEDASLAILVISAWSTEDAILAALRAGATGYVLKERDDLEVSLSIRSVLRGGAPIDPFVARRIIEELRPRPASPPNAVGPEAGDSADPGETLSPRESQILRLVSEGLGNREIAEELFLSRYTVECHVKHIYRKLAVSSRTRAIHAARTRGLLD</sequence>
<dbReference type="Gene3D" id="3.40.50.2300">
    <property type="match status" value="1"/>
</dbReference>
<feature type="modified residue" description="4-aspartylphosphate" evidence="4">
    <location>
        <position position="63"/>
    </location>
</feature>
<keyword evidence="4" id="KW-0597">Phosphoprotein</keyword>
<protein>
    <submittedName>
        <fullName evidence="8">Oxygen regulatory protein NreC</fullName>
    </submittedName>
</protein>
<evidence type="ECO:0000259" key="6">
    <source>
        <dbReference type="PROSITE" id="PS50043"/>
    </source>
</evidence>
<dbReference type="PRINTS" id="PR00038">
    <property type="entry name" value="HTHLUXR"/>
</dbReference>
<dbReference type="SUPFAM" id="SSF52172">
    <property type="entry name" value="CheY-like"/>
    <property type="match status" value="1"/>
</dbReference>
<evidence type="ECO:0000256" key="5">
    <source>
        <dbReference type="SAM" id="MobiDB-lite"/>
    </source>
</evidence>
<keyword evidence="9" id="KW-1185">Reference proteome</keyword>
<dbReference type="Proteomes" id="UP000494183">
    <property type="component" value="Unassembled WGS sequence"/>
</dbReference>
<dbReference type="PANTHER" id="PTHR43214">
    <property type="entry name" value="TWO-COMPONENT RESPONSE REGULATOR"/>
    <property type="match status" value="1"/>
</dbReference>
<keyword evidence="1" id="KW-0805">Transcription regulation</keyword>
<dbReference type="GO" id="GO:0006355">
    <property type="term" value="P:regulation of DNA-templated transcription"/>
    <property type="evidence" value="ECO:0007669"/>
    <property type="project" value="InterPro"/>
</dbReference>
<proteinExistence type="predicted"/>
<dbReference type="InterPro" id="IPR016032">
    <property type="entry name" value="Sig_transdc_resp-reg_C-effctor"/>
</dbReference>
<dbReference type="PROSITE" id="PS50110">
    <property type="entry name" value="RESPONSE_REGULATORY"/>
    <property type="match status" value="1"/>
</dbReference>
<evidence type="ECO:0000259" key="7">
    <source>
        <dbReference type="PROSITE" id="PS50110"/>
    </source>
</evidence>
<evidence type="ECO:0000313" key="9">
    <source>
        <dbReference type="Proteomes" id="UP000494183"/>
    </source>
</evidence>
<feature type="domain" description="Response regulatory" evidence="7">
    <location>
        <begin position="11"/>
        <end position="128"/>
    </location>
</feature>
<dbReference type="AlphaFoldDB" id="A0A6S7F755"/>
<evidence type="ECO:0000256" key="3">
    <source>
        <dbReference type="ARBA" id="ARBA00023163"/>
    </source>
</evidence>
<dbReference type="GO" id="GO:0000160">
    <property type="term" value="P:phosphorelay signal transduction system"/>
    <property type="evidence" value="ECO:0007669"/>
    <property type="project" value="InterPro"/>
</dbReference>
<dbReference type="Pfam" id="PF00196">
    <property type="entry name" value="GerE"/>
    <property type="match status" value="1"/>
</dbReference>
<feature type="region of interest" description="Disordered" evidence="5">
    <location>
        <begin position="149"/>
        <end position="172"/>
    </location>
</feature>
<evidence type="ECO:0000256" key="1">
    <source>
        <dbReference type="ARBA" id="ARBA00023015"/>
    </source>
</evidence>
<organism evidence="8 9">
    <name type="scientific">Achromobacter insolitus</name>
    <dbReference type="NCBI Taxonomy" id="217204"/>
    <lineage>
        <taxon>Bacteria</taxon>
        <taxon>Pseudomonadati</taxon>
        <taxon>Pseudomonadota</taxon>
        <taxon>Betaproteobacteria</taxon>
        <taxon>Burkholderiales</taxon>
        <taxon>Alcaligenaceae</taxon>
        <taxon>Achromobacter</taxon>
    </lineage>
</organism>
<dbReference type="InterPro" id="IPR036388">
    <property type="entry name" value="WH-like_DNA-bd_sf"/>
</dbReference>
<evidence type="ECO:0000256" key="4">
    <source>
        <dbReference type="PROSITE-ProRule" id="PRU00169"/>
    </source>
</evidence>
<dbReference type="InterPro" id="IPR001789">
    <property type="entry name" value="Sig_transdc_resp-reg_receiver"/>
</dbReference>
<dbReference type="InterPro" id="IPR000792">
    <property type="entry name" value="Tscrpt_reg_LuxR_C"/>
</dbReference>
<feature type="domain" description="HTH luxR-type" evidence="6">
    <location>
        <begin position="164"/>
        <end position="229"/>
    </location>
</feature>
<dbReference type="Gene3D" id="1.10.10.10">
    <property type="entry name" value="Winged helix-like DNA-binding domain superfamily/Winged helix DNA-binding domain"/>
    <property type="match status" value="1"/>
</dbReference>
<dbReference type="InterPro" id="IPR011006">
    <property type="entry name" value="CheY-like_superfamily"/>
</dbReference>
<reference evidence="8 9" key="1">
    <citation type="submission" date="2020-04" db="EMBL/GenBank/DDBJ databases">
        <authorList>
            <person name="De Canck E."/>
        </authorList>
    </citation>
    <scope>NUCLEOTIDE SEQUENCE [LARGE SCALE GENOMIC DNA]</scope>
    <source>
        <strain evidence="8 9">LMG 6000</strain>
    </source>
</reference>
<dbReference type="SUPFAM" id="SSF46894">
    <property type="entry name" value="C-terminal effector domain of the bipartite response regulators"/>
    <property type="match status" value="1"/>
</dbReference>
<dbReference type="CDD" id="cd06170">
    <property type="entry name" value="LuxR_C_like"/>
    <property type="match status" value="1"/>
</dbReference>
<dbReference type="GO" id="GO:0003677">
    <property type="term" value="F:DNA binding"/>
    <property type="evidence" value="ECO:0007669"/>
    <property type="project" value="UniProtKB-KW"/>
</dbReference>
<keyword evidence="2" id="KW-0238">DNA-binding</keyword>
<dbReference type="Pfam" id="PF00072">
    <property type="entry name" value="Response_reg"/>
    <property type="match status" value="1"/>
</dbReference>
<dbReference type="InterPro" id="IPR039420">
    <property type="entry name" value="WalR-like"/>
</dbReference>
<dbReference type="EMBL" id="CADILH010000008">
    <property type="protein sequence ID" value="CAB3936231.1"/>
    <property type="molecule type" value="Genomic_DNA"/>
</dbReference>
<keyword evidence="3" id="KW-0804">Transcription</keyword>
<evidence type="ECO:0000256" key="2">
    <source>
        <dbReference type="ARBA" id="ARBA00023125"/>
    </source>
</evidence>
<dbReference type="SMART" id="SM00448">
    <property type="entry name" value="REC"/>
    <property type="match status" value="1"/>
</dbReference>
<gene>
    <name evidence="8" type="primary">nreC_2</name>
    <name evidence="8" type="ORF">LMG6000_04777</name>
</gene>